<feature type="compositionally biased region" description="Basic and acidic residues" evidence="4">
    <location>
        <begin position="729"/>
        <end position="748"/>
    </location>
</feature>
<reference evidence="6" key="1">
    <citation type="submission" date="2014-11" db="EMBL/GenBank/DDBJ databases">
        <authorList>
            <person name="Otto D Thomas"/>
            <person name="Naeem Raeece"/>
        </authorList>
    </citation>
    <scope>NUCLEOTIDE SEQUENCE</scope>
</reference>
<feature type="compositionally biased region" description="Basic and acidic residues" evidence="4">
    <location>
        <begin position="708"/>
        <end position="720"/>
    </location>
</feature>
<evidence type="ECO:0000256" key="1">
    <source>
        <dbReference type="ARBA" id="ARBA00022723"/>
    </source>
</evidence>
<gene>
    <name evidence="6" type="ORF">Cvel_24431</name>
</gene>
<keyword evidence="2" id="KW-0863">Zinc-finger</keyword>
<evidence type="ECO:0000259" key="5">
    <source>
        <dbReference type="PROSITE" id="PS01358"/>
    </source>
</evidence>
<dbReference type="GO" id="GO:0008270">
    <property type="term" value="F:zinc ion binding"/>
    <property type="evidence" value="ECO:0007669"/>
    <property type="project" value="UniProtKB-KW"/>
</dbReference>
<evidence type="ECO:0000313" key="6">
    <source>
        <dbReference type="EMBL" id="CEM37860.1"/>
    </source>
</evidence>
<keyword evidence="1" id="KW-0479">Metal-binding</keyword>
<dbReference type="PROSITE" id="PS01358">
    <property type="entry name" value="ZF_RANBP2_1"/>
    <property type="match status" value="1"/>
</dbReference>
<sequence length="754" mass="79901">MDSGGPDALEAALERILLDAGVNSKELDGPIIQYIASAVRASAAPSKVSASSREGVMKTVVGGGGSEQLQRSIDPNLTPLPSDDDFFPAFPSISMESQEEEAKHETVTTRSDSEGLQSDLKEQRAEGAGLGVGVSEESLDFESDLKGMLNTLLPSFDLLEESRKTEVVDSMEIALEETEEEERVVASERLRESLCKSLSAHPRSAADCTSRPHYSCATSALSVRGGDCRSTFSVSPLASPRCTSPILSPQHEPAGLPPHPVVGFALDSSPSPPNLTTGGLETPRSISMSPSNHSGEAGGGRPASPTLLSSPKRDASPSAKGGVTSTSPFLLSSLSYEKVGEGGVGREVSEKDRRQKERDSLILREASTSAGCPSTSSPCRSSAVCPPSTSSSFAFFPNSSPDRLTCRNSGGICPAPSPGNSATPCLCDGSSVTGPAHIPPLALPPILPIPSRSASVSPIRLRSQSQGRATSTLREPPPLSADNEPRTPKAPIPGKSWIGEDLVWECGQCKAVNPVTFECCEGCAAPRPPRQTLNAPAAAIAGVPMALSVLGGVTPSDFVEETGRTRLLSDPPMLFFRAASDECMMPSYQTRAESPTGGASRSSNRTSASAFAGNQEKLDLQTRLRIFQSCGTTEVYKHSLSTAGGDPDEIERVLQKERETRQALRASRGPPQRQRSTLPPGFSAFPLGPGVHGGAFKIPPGSLEAIEGQEKKEQHNQEKRKQGHQRGSLLKERREKQRERDRERERARGSVRGG</sequence>
<feature type="region of interest" description="Disordered" evidence="4">
    <location>
        <begin position="589"/>
        <end position="614"/>
    </location>
</feature>
<feature type="region of interest" description="Disordered" evidence="4">
    <location>
        <begin position="457"/>
        <end position="494"/>
    </location>
</feature>
<feature type="compositionally biased region" description="Basic and acidic residues" evidence="4">
    <location>
        <begin position="100"/>
        <end position="119"/>
    </location>
</feature>
<feature type="domain" description="RanBP2-type" evidence="5">
    <location>
        <begin position="504"/>
        <end position="523"/>
    </location>
</feature>
<evidence type="ECO:0000256" key="2">
    <source>
        <dbReference type="ARBA" id="ARBA00022771"/>
    </source>
</evidence>
<accession>A0A0G4H2T6</accession>
<feature type="compositionally biased region" description="Polar residues" evidence="4">
    <location>
        <begin position="462"/>
        <end position="473"/>
    </location>
</feature>
<protein>
    <recommendedName>
        <fullName evidence="5">RanBP2-type domain-containing protein</fullName>
    </recommendedName>
</protein>
<feature type="region of interest" description="Disordered" evidence="4">
    <location>
        <begin position="96"/>
        <end position="119"/>
    </location>
</feature>
<feature type="region of interest" description="Disordered" evidence="4">
    <location>
        <begin position="239"/>
        <end position="327"/>
    </location>
</feature>
<evidence type="ECO:0000256" key="3">
    <source>
        <dbReference type="ARBA" id="ARBA00022833"/>
    </source>
</evidence>
<feature type="compositionally biased region" description="Basic and acidic residues" evidence="4">
    <location>
        <begin position="347"/>
        <end position="362"/>
    </location>
</feature>
<keyword evidence="3" id="KW-0862">Zinc</keyword>
<feature type="region of interest" description="Disordered" evidence="4">
    <location>
        <begin position="658"/>
        <end position="754"/>
    </location>
</feature>
<feature type="region of interest" description="Disordered" evidence="4">
    <location>
        <begin position="340"/>
        <end position="383"/>
    </location>
</feature>
<feature type="compositionally biased region" description="Low complexity" evidence="4">
    <location>
        <begin position="596"/>
        <end position="609"/>
    </location>
</feature>
<dbReference type="EMBL" id="CDMZ01001810">
    <property type="protein sequence ID" value="CEM37860.1"/>
    <property type="molecule type" value="Genomic_DNA"/>
</dbReference>
<feature type="compositionally biased region" description="Polar residues" evidence="4">
    <location>
        <begin position="274"/>
        <end position="294"/>
    </location>
</feature>
<evidence type="ECO:0000256" key="4">
    <source>
        <dbReference type="SAM" id="MobiDB-lite"/>
    </source>
</evidence>
<dbReference type="VEuPathDB" id="CryptoDB:Cvel_24431"/>
<dbReference type="AlphaFoldDB" id="A0A0G4H2T6"/>
<name>A0A0G4H2T6_9ALVE</name>
<feature type="compositionally biased region" description="Polar residues" evidence="4">
    <location>
        <begin position="366"/>
        <end position="380"/>
    </location>
</feature>
<dbReference type="InterPro" id="IPR001876">
    <property type="entry name" value="Znf_RanBP2"/>
</dbReference>
<proteinExistence type="predicted"/>
<organism evidence="6">
    <name type="scientific">Chromera velia CCMP2878</name>
    <dbReference type="NCBI Taxonomy" id="1169474"/>
    <lineage>
        <taxon>Eukaryota</taxon>
        <taxon>Sar</taxon>
        <taxon>Alveolata</taxon>
        <taxon>Colpodellida</taxon>
        <taxon>Chromeraceae</taxon>
        <taxon>Chromera</taxon>
    </lineage>
</organism>